<feature type="compositionally biased region" description="Low complexity" evidence="3">
    <location>
        <begin position="820"/>
        <end position="835"/>
    </location>
</feature>
<dbReference type="InterPro" id="IPR017853">
    <property type="entry name" value="GH"/>
</dbReference>
<gene>
    <name evidence="7" type="ORF">AVDCRST_MAG45-477</name>
</gene>
<dbReference type="InterPro" id="IPR000322">
    <property type="entry name" value="Glyco_hydro_31_TIM"/>
</dbReference>
<dbReference type="SUPFAM" id="SSF51445">
    <property type="entry name" value="(Trans)glycosidases"/>
    <property type="match status" value="1"/>
</dbReference>
<evidence type="ECO:0000256" key="2">
    <source>
        <dbReference type="RuleBase" id="RU361185"/>
    </source>
</evidence>
<keyword evidence="4" id="KW-0812">Transmembrane</keyword>
<feature type="domain" description="Glycosyl hydrolase family 31 C-terminal" evidence="6">
    <location>
        <begin position="671"/>
        <end position="757"/>
    </location>
</feature>
<dbReference type="Gene3D" id="2.60.40.1180">
    <property type="entry name" value="Golgi alpha-mannosidase II"/>
    <property type="match status" value="1"/>
</dbReference>
<keyword evidence="7" id="KW-0456">Lyase</keyword>
<dbReference type="Pfam" id="PF21365">
    <property type="entry name" value="Glyco_hydro_31_3rd"/>
    <property type="match status" value="1"/>
</dbReference>
<dbReference type="InterPro" id="IPR011013">
    <property type="entry name" value="Gal_mutarotase_sf_dom"/>
</dbReference>
<evidence type="ECO:0000256" key="1">
    <source>
        <dbReference type="ARBA" id="ARBA00007806"/>
    </source>
</evidence>
<sequence length="876" mass="93110">MFALAATGAPPPAGAQAAPKTIELDAGNGETLRVERGPFRLALVDRSGRETVATVSGREGAPVRVPGVDGPQPIEPLGPAGGYPALGFVVGANPGVTFPVSFFTGNRLFGAEAGALVSLVEVERVERTPRGLRLRVRTDAPALGPATLEVVRLSGGGVRLDLRPPAGLRPAATLFTLRSPKGEGLYGLGARKDRFDQRGLLRNVWVEQQNASDDRADDLVCGDPTTTTGCDYTFPNGAQAAYFVQAALHGSRGWAAWVGQSTLSRLDLANSRSDALRWGVKGPRLTLSLAGGGLEGSSRSYTADAGRAPAPPRYTYEPWIDVINEGEGEAAPNGAGFTGGERVREDVEEIARRARTDDLPIGTIGVEGWHAVPGREELFPGLRRRGFHLSAYWNPFHSPGNAAYEEAKRRDIFIKTPTGEDYPILTNRGGRSFVIDYSHPRARQFWHEQIARSCELGFESFMHDFGELVTEGMTFHNGNPPEVEHNAYPVRYHRAARSALERCADRKPGFDPFFYVRAGYSGIERDEGVVGSTPGVFPGDETTDFARGSGIPSVPPAMLNMAMGGGFSFTTDVGGYLDLTAPRTSPELFVRWSQLAAFTAISRIHNSTFNGEVYPYTCDDPAREDADYCEQEGAKRMLPVYRRYAKAKVRLIGLVDRWSKRAARDGTIGPVRPLVLDDPSPAARSVDDEWLLGRDLLVAPVLRDGARERRVYLPAGSRWQRVVVGGEGRLEARGEARRGGQTVTAPAPLADIPVFRRVEAAGGGGPADGGGPQDGSGGGSSSDGGGSATDDGEASESASANREGAATTSDRADDDRSSNGDRTGGATPTATDGDPSATPDTEGDGSLPFTGFSLAVVAAAGLVLAAGGALLRRRAR</sequence>
<dbReference type="GO" id="GO:0004553">
    <property type="term" value="F:hydrolase activity, hydrolyzing O-glycosyl compounds"/>
    <property type="evidence" value="ECO:0007669"/>
    <property type="project" value="InterPro"/>
</dbReference>
<feature type="domain" description="Glycoside hydrolase family 31 TIM barrel" evidence="5">
    <location>
        <begin position="373"/>
        <end position="623"/>
    </location>
</feature>
<proteinExistence type="inferred from homology"/>
<dbReference type="Gene3D" id="3.20.20.80">
    <property type="entry name" value="Glycosidases"/>
    <property type="match status" value="1"/>
</dbReference>
<protein>
    <submittedName>
        <fullName evidence="7">GH31</fullName>
        <ecNumber evidence="7">4.6.1.1</ecNumber>
    </submittedName>
</protein>
<feature type="region of interest" description="Disordered" evidence="3">
    <location>
        <begin position="759"/>
        <end position="849"/>
    </location>
</feature>
<evidence type="ECO:0000259" key="5">
    <source>
        <dbReference type="Pfam" id="PF01055"/>
    </source>
</evidence>
<evidence type="ECO:0000256" key="3">
    <source>
        <dbReference type="SAM" id="MobiDB-lite"/>
    </source>
</evidence>
<keyword evidence="4" id="KW-0472">Membrane</keyword>
<keyword evidence="4" id="KW-1133">Transmembrane helix</keyword>
<dbReference type="AlphaFoldDB" id="A0A6J4S0R8"/>
<dbReference type="Gene3D" id="2.60.40.1760">
    <property type="entry name" value="glycosyl hydrolase (family 31)"/>
    <property type="match status" value="1"/>
</dbReference>
<reference evidence="7" key="1">
    <citation type="submission" date="2020-02" db="EMBL/GenBank/DDBJ databases">
        <authorList>
            <person name="Meier V. D."/>
        </authorList>
    </citation>
    <scope>NUCLEOTIDE SEQUENCE</scope>
    <source>
        <strain evidence="7">AVDCRST_MAG45</strain>
    </source>
</reference>
<dbReference type="EMBL" id="CADCVU010000045">
    <property type="protein sequence ID" value="CAA9486471.1"/>
    <property type="molecule type" value="Genomic_DNA"/>
</dbReference>
<dbReference type="SUPFAM" id="SSF51011">
    <property type="entry name" value="Glycosyl hydrolase domain"/>
    <property type="match status" value="1"/>
</dbReference>
<feature type="compositionally biased region" description="Basic and acidic residues" evidence="3">
    <location>
        <begin position="810"/>
        <end position="819"/>
    </location>
</feature>
<accession>A0A6J4S0R8</accession>
<dbReference type="InterPro" id="IPR013780">
    <property type="entry name" value="Glyco_hydro_b"/>
</dbReference>
<dbReference type="InterPro" id="IPR052990">
    <property type="entry name" value="Sulfoquinovosidase_GH31"/>
</dbReference>
<dbReference type="Pfam" id="PF01055">
    <property type="entry name" value="Glyco_hydro_31_2nd"/>
    <property type="match status" value="1"/>
</dbReference>
<dbReference type="GO" id="GO:0004016">
    <property type="term" value="F:adenylate cyclase activity"/>
    <property type="evidence" value="ECO:0007669"/>
    <property type="project" value="UniProtKB-EC"/>
</dbReference>
<organism evidence="7">
    <name type="scientific">uncultured Solirubrobacterales bacterium</name>
    <dbReference type="NCBI Taxonomy" id="768556"/>
    <lineage>
        <taxon>Bacteria</taxon>
        <taxon>Bacillati</taxon>
        <taxon>Actinomycetota</taxon>
        <taxon>Thermoleophilia</taxon>
        <taxon>Solirubrobacterales</taxon>
        <taxon>environmental samples</taxon>
    </lineage>
</organism>
<keyword evidence="2" id="KW-0378">Hydrolase</keyword>
<name>A0A6J4S0R8_9ACTN</name>
<feature type="compositionally biased region" description="Gly residues" evidence="3">
    <location>
        <begin position="761"/>
        <end position="787"/>
    </location>
</feature>
<dbReference type="EC" id="4.6.1.1" evidence="7"/>
<feature type="transmembrane region" description="Helical" evidence="4">
    <location>
        <begin position="849"/>
        <end position="871"/>
    </location>
</feature>
<evidence type="ECO:0000259" key="6">
    <source>
        <dbReference type="Pfam" id="PF21365"/>
    </source>
</evidence>
<feature type="region of interest" description="Disordered" evidence="3">
    <location>
        <begin position="732"/>
        <end position="751"/>
    </location>
</feature>
<dbReference type="GO" id="GO:0005975">
    <property type="term" value="P:carbohydrate metabolic process"/>
    <property type="evidence" value="ECO:0007669"/>
    <property type="project" value="InterPro"/>
</dbReference>
<evidence type="ECO:0000256" key="4">
    <source>
        <dbReference type="SAM" id="Phobius"/>
    </source>
</evidence>
<dbReference type="GO" id="GO:0030246">
    <property type="term" value="F:carbohydrate binding"/>
    <property type="evidence" value="ECO:0007669"/>
    <property type="project" value="InterPro"/>
</dbReference>
<comment type="similarity">
    <text evidence="1 2">Belongs to the glycosyl hydrolase 31 family.</text>
</comment>
<keyword evidence="2" id="KW-0326">Glycosidase</keyword>
<dbReference type="PANTHER" id="PTHR46959:SF2">
    <property type="entry name" value="SULFOQUINOVOSIDASE"/>
    <property type="match status" value="1"/>
</dbReference>
<dbReference type="InterPro" id="IPR048395">
    <property type="entry name" value="Glyco_hydro_31_C"/>
</dbReference>
<dbReference type="PANTHER" id="PTHR46959">
    <property type="entry name" value="SULFOQUINOVOSIDASE"/>
    <property type="match status" value="1"/>
</dbReference>
<dbReference type="SUPFAM" id="SSF74650">
    <property type="entry name" value="Galactose mutarotase-like"/>
    <property type="match status" value="1"/>
</dbReference>
<evidence type="ECO:0000313" key="7">
    <source>
        <dbReference type="EMBL" id="CAA9486471.1"/>
    </source>
</evidence>